<feature type="domain" description="DUF7014" evidence="1">
    <location>
        <begin position="145"/>
        <end position="260"/>
    </location>
</feature>
<protein>
    <recommendedName>
        <fullName evidence="1">DUF7014 domain-containing protein</fullName>
    </recommendedName>
</protein>
<organism evidence="2 3">
    <name type="scientific">Pseudomonas fluorescens</name>
    <dbReference type="NCBI Taxonomy" id="294"/>
    <lineage>
        <taxon>Bacteria</taxon>
        <taxon>Pseudomonadati</taxon>
        <taxon>Pseudomonadota</taxon>
        <taxon>Gammaproteobacteria</taxon>
        <taxon>Pseudomonadales</taxon>
        <taxon>Pseudomonadaceae</taxon>
        <taxon>Pseudomonas</taxon>
    </lineage>
</organism>
<dbReference type="Proteomes" id="UP000076083">
    <property type="component" value="Chromosome"/>
</dbReference>
<dbReference type="EMBL" id="CP015225">
    <property type="protein sequence ID" value="AMZ75247.1"/>
    <property type="molecule type" value="Genomic_DNA"/>
</dbReference>
<name>A0A161H9X9_PSEFL</name>
<evidence type="ECO:0000259" key="1">
    <source>
        <dbReference type="Pfam" id="PF22809"/>
    </source>
</evidence>
<evidence type="ECO:0000313" key="2">
    <source>
        <dbReference type="EMBL" id="AMZ75247.1"/>
    </source>
</evidence>
<reference evidence="2 3" key="2">
    <citation type="journal article" date="2018" name="Nature">
        <title>Mutant phenotypes for thousands of bacterial genes of unknown function.</title>
        <authorList>
            <person name="Price M.N."/>
            <person name="Wetmore K.M."/>
            <person name="Waters R.J."/>
            <person name="Callaghan M."/>
            <person name="Ray J."/>
            <person name="Liu H."/>
            <person name="Kuehl J.V."/>
            <person name="Melnyk R.A."/>
            <person name="Lamson J.S."/>
            <person name="Suh Y."/>
            <person name="Carlson H.K."/>
            <person name="Esquivel Z."/>
            <person name="Sadeeshkumar H."/>
            <person name="Chakraborty R."/>
            <person name="Zane G.M."/>
            <person name="Rubin B.E."/>
            <person name="Wall J.D."/>
            <person name="Visel A."/>
            <person name="Bristow J."/>
            <person name="Blow M.J."/>
            <person name="Arkin A.P."/>
            <person name="Deutschbauer A.M."/>
        </authorList>
    </citation>
    <scope>NUCLEOTIDE SEQUENCE [LARGE SCALE GENOMIC DNA]</scope>
    <source>
        <strain evidence="2 3">FW300-N2E2</strain>
    </source>
</reference>
<accession>A0A161H9X9</accession>
<proteinExistence type="predicted"/>
<dbReference type="InterPro" id="IPR054280">
    <property type="entry name" value="DUF7014"/>
</dbReference>
<sequence>MLLRDANGGSLYEILEFLHGKLAYLVGRVPLTQSKASSIMEDAMEFLRTCSDAHFLDAVEYVVHSEAHRCLGGQQEKVVDRLNEFLSVDDLPYFITKQIWEPWQSDDFRGQSIRLLEESKVIPKDSQVIHETAIEPALQLLRQPAFRHANTEFIAALEDYRHQKFGDCVTKCNSSYESVMKVICGQKGFGYTQGDTTSKLLRTIMGQTQMDSFWESPLLIVGTLRNKLGSAHGAGEKAKVVPEHVAKYALNVTASAMVFLHDQAYK</sequence>
<reference evidence="3" key="1">
    <citation type="submission" date="2016-04" db="EMBL/GenBank/DDBJ databases">
        <authorList>
            <person name="Ray J."/>
            <person name="Price M."/>
            <person name="Deutschbauer A."/>
        </authorList>
    </citation>
    <scope>NUCLEOTIDE SEQUENCE [LARGE SCALE GENOMIC DNA]</scope>
    <source>
        <strain evidence="3">FW300-N2E2</strain>
    </source>
</reference>
<dbReference type="AlphaFoldDB" id="A0A161H9X9"/>
<dbReference type="Pfam" id="PF22809">
    <property type="entry name" value="DUF7014"/>
    <property type="match status" value="1"/>
</dbReference>
<evidence type="ECO:0000313" key="3">
    <source>
        <dbReference type="Proteomes" id="UP000076083"/>
    </source>
</evidence>
<gene>
    <name evidence="2" type="ORF">TK06_04475</name>
</gene>